<sequence>MQLLVLVLTVLVAVVGTILVLCSSGVSAGGKGSGQCRRPYDPCVNITESKSRKACYGNRLLALAERGNLCRVEELLNQHLQEAAFYVDFSEHSPGKKKGYTALLWAAEKNDTDLVYKLVEEYDSNVNHKSWSGWSALLLCVVNGNVECTELLLNNSADPDIMTKGGSYHIGYTSIILAAWNRFSRIVKTLLEHKADVDAVTPKTNYSALYLAARNGDLQIVNHLVNSGCNINIQTSWGVTPLLVATYWGHIEVVKYLLSNGGDPNIQQIEGYTVLHKAVYYNHPTIVDALIKRGDFDINIKSNNSYTALMLAVRNGDVKMVTKLIDNGAKVNPQDEKGYTALMLAVRNGQVSMVTKLLNAGADVNLQDETGRTAVHWAAGSRDVEVMKELLAKCPDLTIHDDTKKTAVDIAKMEIISIIEGHNTGSCR</sequence>
<dbReference type="InterPro" id="IPR036770">
    <property type="entry name" value="Ankyrin_rpt-contain_sf"/>
</dbReference>
<evidence type="ECO:0000256" key="2">
    <source>
        <dbReference type="ARBA" id="ARBA00023043"/>
    </source>
</evidence>
<evidence type="ECO:0000256" key="3">
    <source>
        <dbReference type="PROSITE-ProRule" id="PRU00023"/>
    </source>
</evidence>
<name>A0AAE1PU45_9EUCA</name>
<dbReference type="Gene3D" id="1.25.40.20">
    <property type="entry name" value="Ankyrin repeat-containing domain"/>
    <property type="match status" value="3"/>
</dbReference>
<evidence type="ECO:0000256" key="1">
    <source>
        <dbReference type="ARBA" id="ARBA00022737"/>
    </source>
</evidence>
<dbReference type="PROSITE" id="PS50088">
    <property type="entry name" value="ANK_REPEAT"/>
    <property type="match status" value="7"/>
</dbReference>
<reference evidence="5" key="1">
    <citation type="submission" date="2023-11" db="EMBL/GenBank/DDBJ databases">
        <title>Genome assemblies of two species of porcelain crab, Petrolisthes cinctipes and Petrolisthes manimaculis (Anomura: Porcellanidae).</title>
        <authorList>
            <person name="Angst P."/>
        </authorList>
    </citation>
    <scope>NUCLEOTIDE SEQUENCE</scope>
    <source>
        <strain evidence="5">PB745_02</strain>
        <tissue evidence="5">Gill</tissue>
    </source>
</reference>
<feature type="repeat" description="ANK" evidence="3">
    <location>
        <begin position="337"/>
        <end position="369"/>
    </location>
</feature>
<dbReference type="PROSITE" id="PS50297">
    <property type="entry name" value="ANK_REP_REGION"/>
    <property type="match status" value="5"/>
</dbReference>
<accession>A0AAE1PU45</accession>
<keyword evidence="6" id="KW-1185">Reference proteome</keyword>
<comment type="caution">
    <text evidence="5">The sequence shown here is derived from an EMBL/GenBank/DDBJ whole genome shotgun (WGS) entry which is preliminary data.</text>
</comment>
<evidence type="ECO:0000313" key="5">
    <source>
        <dbReference type="EMBL" id="KAK4314138.1"/>
    </source>
</evidence>
<feature type="repeat" description="ANK" evidence="3">
    <location>
        <begin position="370"/>
        <end position="402"/>
    </location>
</feature>
<feature type="signal peptide" evidence="4">
    <location>
        <begin position="1"/>
        <end position="28"/>
    </location>
</feature>
<dbReference type="InterPro" id="IPR051165">
    <property type="entry name" value="Multifunctional_ANK_Repeat"/>
</dbReference>
<feature type="repeat" description="ANK" evidence="3">
    <location>
        <begin position="237"/>
        <end position="269"/>
    </location>
</feature>
<organism evidence="5 6">
    <name type="scientific">Petrolisthes manimaculis</name>
    <dbReference type="NCBI Taxonomy" id="1843537"/>
    <lineage>
        <taxon>Eukaryota</taxon>
        <taxon>Metazoa</taxon>
        <taxon>Ecdysozoa</taxon>
        <taxon>Arthropoda</taxon>
        <taxon>Crustacea</taxon>
        <taxon>Multicrustacea</taxon>
        <taxon>Malacostraca</taxon>
        <taxon>Eumalacostraca</taxon>
        <taxon>Eucarida</taxon>
        <taxon>Decapoda</taxon>
        <taxon>Pleocyemata</taxon>
        <taxon>Anomura</taxon>
        <taxon>Galatheoidea</taxon>
        <taxon>Porcellanidae</taxon>
        <taxon>Petrolisthes</taxon>
    </lineage>
</organism>
<feature type="repeat" description="ANK" evidence="3">
    <location>
        <begin position="132"/>
        <end position="164"/>
    </location>
</feature>
<proteinExistence type="predicted"/>
<dbReference type="Proteomes" id="UP001292094">
    <property type="component" value="Unassembled WGS sequence"/>
</dbReference>
<keyword evidence="2 3" id="KW-0040">ANK repeat</keyword>
<feature type="chain" id="PRO_5042093111" evidence="4">
    <location>
        <begin position="29"/>
        <end position="428"/>
    </location>
</feature>
<evidence type="ECO:0000313" key="6">
    <source>
        <dbReference type="Proteomes" id="UP001292094"/>
    </source>
</evidence>
<keyword evidence="4" id="KW-0732">Signal</keyword>
<dbReference type="Pfam" id="PF00023">
    <property type="entry name" value="Ank"/>
    <property type="match status" value="1"/>
</dbReference>
<protein>
    <submittedName>
        <fullName evidence="5">Uncharacterized protein</fullName>
    </submittedName>
</protein>
<dbReference type="InterPro" id="IPR002110">
    <property type="entry name" value="Ankyrin_rpt"/>
</dbReference>
<dbReference type="PRINTS" id="PR01415">
    <property type="entry name" value="ANKYRIN"/>
</dbReference>
<dbReference type="PANTHER" id="PTHR24123:SF33">
    <property type="entry name" value="PROTEIN HOS4"/>
    <property type="match status" value="1"/>
</dbReference>
<dbReference type="EMBL" id="JAWZYT010001239">
    <property type="protein sequence ID" value="KAK4314138.1"/>
    <property type="molecule type" value="Genomic_DNA"/>
</dbReference>
<gene>
    <name evidence="5" type="ORF">Pmani_014558</name>
</gene>
<dbReference type="AlphaFoldDB" id="A0AAE1PU45"/>
<evidence type="ECO:0000256" key="4">
    <source>
        <dbReference type="SAM" id="SignalP"/>
    </source>
</evidence>
<feature type="repeat" description="ANK" evidence="3">
    <location>
        <begin position="270"/>
        <end position="294"/>
    </location>
</feature>
<dbReference type="Pfam" id="PF12796">
    <property type="entry name" value="Ank_2"/>
    <property type="match status" value="3"/>
</dbReference>
<dbReference type="SMART" id="SM00248">
    <property type="entry name" value="ANK"/>
    <property type="match status" value="9"/>
</dbReference>
<feature type="repeat" description="ANK" evidence="3">
    <location>
        <begin position="304"/>
        <end position="336"/>
    </location>
</feature>
<dbReference type="SUPFAM" id="SSF48403">
    <property type="entry name" value="Ankyrin repeat"/>
    <property type="match status" value="1"/>
</dbReference>
<dbReference type="PANTHER" id="PTHR24123">
    <property type="entry name" value="ANKYRIN REPEAT-CONTAINING"/>
    <property type="match status" value="1"/>
</dbReference>
<feature type="repeat" description="ANK" evidence="3">
    <location>
        <begin position="204"/>
        <end position="236"/>
    </location>
</feature>
<keyword evidence="1" id="KW-0677">Repeat</keyword>